<dbReference type="InterPro" id="IPR018720">
    <property type="entry name" value="DUF2249"/>
</dbReference>
<evidence type="ECO:0000313" key="2">
    <source>
        <dbReference type="EMBL" id="MBK0392570.1"/>
    </source>
</evidence>
<dbReference type="EMBL" id="JAEDAO010000001">
    <property type="protein sequence ID" value="MBK0392570.1"/>
    <property type="molecule type" value="Genomic_DNA"/>
</dbReference>
<keyword evidence="3" id="KW-1185">Reference proteome</keyword>
<sequence length="95" mass="10641">MSDTVARVDVRSIEPRRRHPIIFLTFQDLAEGEAMELLCDHDPVVLKSHFELLAPQESEWNYLERGPQTWRVGITRVRSAPPEPTCCGACGGGGH</sequence>
<feature type="domain" description="DUF2249" evidence="1">
    <location>
        <begin position="8"/>
        <end position="76"/>
    </location>
</feature>
<name>A0A934PXX6_9BURK</name>
<dbReference type="Proteomes" id="UP000617041">
    <property type="component" value="Unassembled WGS sequence"/>
</dbReference>
<gene>
    <name evidence="2" type="ORF">I8E28_08195</name>
</gene>
<dbReference type="RefSeq" id="WP_200787500.1">
    <property type="nucleotide sequence ID" value="NZ_JAEDAO010000001.1"/>
</dbReference>
<evidence type="ECO:0000259" key="1">
    <source>
        <dbReference type="Pfam" id="PF10006"/>
    </source>
</evidence>
<organism evidence="2 3">
    <name type="scientific">Ramlibacter algicola</name>
    <dbReference type="NCBI Taxonomy" id="2795217"/>
    <lineage>
        <taxon>Bacteria</taxon>
        <taxon>Pseudomonadati</taxon>
        <taxon>Pseudomonadota</taxon>
        <taxon>Betaproteobacteria</taxon>
        <taxon>Burkholderiales</taxon>
        <taxon>Comamonadaceae</taxon>
        <taxon>Ramlibacter</taxon>
    </lineage>
</organism>
<accession>A0A934PXX6</accession>
<comment type="caution">
    <text evidence="2">The sequence shown here is derived from an EMBL/GenBank/DDBJ whole genome shotgun (WGS) entry which is preliminary data.</text>
</comment>
<dbReference type="AlphaFoldDB" id="A0A934PXX6"/>
<reference evidence="2" key="1">
    <citation type="submission" date="2020-12" db="EMBL/GenBank/DDBJ databases">
        <title>Ramlibacter sp. nov., isolated from a freshwater alga, Cryptomonas.</title>
        <authorList>
            <person name="Kim H.M."/>
            <person name="Jeon C.O."/>
        </authorList>
    </citation>
    <scope>NUCLEOTIDE SEQUENCE</scope>
    <source>
        <strain evidence="2">CrO1</strain>
    </source>
</reference>
<dbReference type="Pfam" id="PF10006">
    <property type="entry name" value="DUF2249"/>
    <property type="match status" value="1"/>
</dbReference>
<evidence type="ECO:0000313" key="3">
    <source>
        <dbReference type="Proteomes" id="UP000617041"/>
    </source>
</evidence>
<protein>
    <submittedName>
        <fullName evidence="2">DUF2249 domain-containing protein</fullName>
    </submittedName>
</protein>
<proteinExistence type="predicted"/>